<evidence type="ECO:0000313" key="2">
    <source>
        <dbReference type="Proteomes" id="UP000316095"/>
    </source>
</evidence>
<reference evidence="1 2" key="1">
    <citation type="submission" date="2019-02" db="EMBL/GenBank/DDBJ databases">
        <title>Deep-cultivation of Planctomycetes and their phenomic and genomic characterization uncovers novel biology.</title>
        <authorList>
            <person name="Wiegand S."/>
            <person name="Jogler M."/>
            <person name="Boedeker C."/>
            <person name="Pinto D."/>
            <person name="Vollmers J."/>
            <person name="Rivas-Marin E."/>
            <person name="Kohn T."/>
            <person name="Peeters S.H."/>
            <person name="Heuer A."/>
            <person name="Rast P."/>
            <person name="Oberbeckmann S."/>
            <person name="Bunk B."/>
            <person name="Jeske O."/>
            <person name="Meyerdierks A."/>
            <person name="Storesund J.E."/>
            <person name="Kallscheuer N."/>
            <person name="Luecker S."/>
            <person name="Lage O.M."/>
            <person name="Pohl T."/>
            <person name="Merkel B.J."/>
            <person name="Hornburger P."/>
            <person name="Mueller R.-W."/>
            <person name="Bruemmer F."/>
            <person name="Labrenz M."/>
            <person name="Spormann A.M."/>
            <person name="Op Den Camp H."/>
            <person name="Overmann J."/>
            <person name="Amann R."/>
            <person name="Jetten M.S.M."/>
            <person name="Mascher T."/>
            <person name="Medema M.H."/>
            <person name="Devos D.P."/>
            <person name="Kaster A.-K."/>
            <person name="Ovreas L."/>
            <person name="Rohde M."/>
            <person name="Galperin M.Y."/>
            <person name="Jogler C."/>
        </authorList>
    </citation>
    <scope>NUCLEOTIDE SEQUENCE [LARGE SCALE GENOMIC DNA]</scope>
    <source>
        <strain evidence="1 2">Pan54</strain>
    </source>
</reference>
<dbReference type="AlphaFoldDB" id="A0A5C5XM17"/>
<gene>
    <name evidence="1" type="ORF">Pan54_43530</name>
</gene>
<dbReference type="Proteomes" id="UP000316095">
    <property type="component" value="Unassembled WGS sequence"/>
</dbReference>
<sequence>MNTSQELTPQSAETLKMRMQDLAGTMAKAAESLQKGESVELQYVADEIGNVQQLMKSLSDKLREHPLLASSEQNSNDLTSLAEACRQIEMRQQAIDKLKRLQLVKSFDENDRGAFEEMAQKVTSVIETLTNGQAEDRKRAVDLVTMSDSPYRAVYEMVNRPEELSDDRWMENQRLISETFGRNVTLAVLRGRAR</sequence>
<evidence type="ECO:0000313" key="1">
    <source>
        <dbReference type="EMBL" id="TWT63599.1"/>
    </source>
</evidence>
<organism evidence="1 2">
    <name type="scientific">Rubinisphaera italica</name>
    <dbReference type="NCBI Taxonomy" id="2527969"/>
    <lineage>
        <taxon>Bacteria</taxon>
        <taxon>Pseudomonadati</taxon>
        <taxon>Planctomycetota</taxon>
        <taxon>Planctomycetia</taxon>
        <taxon>Planctomycetales</taxon>
        <taxon>Planctomycetaceae</taxon>
        <taxon>Rubinisphaera</taxon>
    </lineage>
</organism>
<proteinExistence type="predicted"/>
<dbReference type="RefSeq" id="WP_146505325.1">
    <property type="nucleotide sequence ID" value="NZ_SJPG01000001.1"/>
</dbReference>
<protein>
    <submittedName>
        <fullName evidence="1">Uncharacterized protein</fullName>
    </submittedName>
</protein>
<dbReference type="EMBL" id="SJPG01000001">
    <property type="protein sequence ID" value="TWT63599.1"/>
    <property type="molecule type" value="Genomic_DNA"/>
</dbReference>
<dbReference type="OrthoDB" id="9835649at2"/>
<comment type="caution">
    <text evidence="1">The sequence shown here is derived from an EMBL/GenBank/DDBJ whole genome shotgun (WGS) entry which is preliminary data.</text>
</comment>
<accession>A0A5C5XM17</accession>
<keyword evidence="2" id="KW-1185">Reference proteome</keyword>
<name>A0A5C5XM17_9PLAN</name>